<dbReference type="Proteomes" id="UP000051952">
    <property type="component" value="Unassembled WGS sequence"/>
</dbReference>
<feature type="region of interest" description="Disordered" evidence="1">
    <location>
        <begin position="525"/>
        <end position="563"/>
    </location>
</feature>
<organism evidence="2 3">
    <name type="scientific">Bodo saltans</name>
    <name type="common">Flagellated protozoan</name>
    <dbReference type="NCBI Taxonomy" id="75058"/>
    <lineage>
        <taxon>Eukaryota</taxon>
        <taxon>Discoba</taxon>
        <taxon>Euglenozoa</taxon>
        <taxon>Kinetoplastea</taxon>
        <taxon>Metakinetoplastina</taxon>
        <taxon>Eubodonida</taxon>
        <taxon>Bodonidae</taxon>
        <taxon>Bodo</taxon>
    </lineage>
</organism>
<sequence>MSLHSLAMKADGVLFVLFCHFSSMKRISIRIDVLLLVGTAGLLLAMFNAGKLVNEPITVPTHHHILHTFPTDGRSLSDSHEANPALGQGQMSSWSFAEETKEHLKRYRGSEVNDDTISALDHKFDDALHELDRGLPHSHERYIALRRYLMAKAVQHRVTTLQDPNTTEAMEFVRVDEKPSDVVYRVPTVPWDAKGVVSVEWKRFGLYSTFEHIAPRNPPNLRIAVEMSGHMRTFKKCYESTVKNLLEPNQALLFLVTYPDIGDKRFGIRVQERDDPVLIEQLQQMYGPHLAALYSLDVPTVTGYLNSLFPAWFHLKQWSWMIYQLFTMDVAHDIAMAHILGSPEQEQFQASDPTMLKKMFRPFAARALWPKYDVMIRVRPDLYIMGPSIVIPFDETHHVFNFSCGGSSYELAFDRTQVIRAPHHPNFEWYADKLSDHSAIGYAETMGPFMKMLSNVKLMSFSRQSNEVFKHGNTAERMWGQHADRVKLKLISAFGWHIMLRNGEKYANSTHVISKSERRREFTQKVFGVTDPSQVTCPDPSGKRNTLPPKPKGAKRRKTPPPS</sequence>
<protein>
    <submittedName>
        <fullName evidence="2">Uncharacterized protein</fullName>
    </submittedName>
</protein>
<keyword evidence="3" id="KW-1185">Reference proteome</keyword>
<accession>A0A0S4IJA7</accession>
<evidence type="ECO:0000256" key="1">
    <source>
        <dbReference type="SAM" id="MobiDB-lite"/>
    </source>
</evidence>
<dbReference type="EMBL" id="CYKH01000193">
    <property type="protein sequence ID" value="CUE78317.1"/>
    <property type="molecule type" value="Genomic_DNA"/>
</dbReference>
<dbReference type="VEuPathDB" id="TriTrypDB:BSAL_03650"/>
<name>A0A0S4IJA7_BODSA</name>
<dbReference type="AlphaFoldDB" id="A0A0S4IJA7"/>
<reference evidence="3" key="1">
    <citation type="submission" date="2015-09" db="EMBL/GenBank/DDBJ databases">
        <authorList>
            <consortium name="Pathogen Informatics"/>
        </authorList>
    </citation>
    <scope>NUCLEOTIDE SEQUENCE [LARGE SCALE GENOMIC DNA]</scope>
    <source>
        <strain evidence="3">Lake Konstanz</strain>
    </source>
</reference>
<feature type="compositionally biased region" description="Basic residues" evidence="1">
    <location>
        <begin position="552"/>
        <end position="563"/>
    </location>
</feature>
<dbReference type="OrthoDB" id="253531at2759"/>
<proteinExistence type="predicted"/>
<evidence type="ECO:0000313" key="3">
    <source>
        <dbReference type="Proteomes" id="UP000051952"/>
    </source>
</evidence>
<evidence type="ECO:0000313" key="2">
    <source>
        <dbReference type="EMBL" id="CUE78317.1"/>
    </source>
</evidence>
<gene>
    <name evidence="2" type="ORF">BSAL_03650</name>
</gene>